<dbReference type="PANTHER" id="PTHR45528:SF1">
    <property type="entry name" value="SENSOR HISTIDINE KINASE CPXA"/>
    <property type="match status" value="1"/>
</dbReference>
<gene>
    <name evidence="18" type="ordered locus">CKR_1388</name>
</gene>
<dbReference type="EMBL" id="AP009049">
    <property type="protein sequence ID" value="BAH06439.1"/>
    <property type="molecule type" value="Genomic_DNA"/>
</dbReference>
<keyword evidence="11 15" id="KW-1133">Transmembrane helix</keyword>
<evidence type="ECO:0000259" key="17">
    <source>
        <dbReference type="PROSITE" id="PS50885"/>
    </source>
</evidence>
<evidence type="ECO:0000256" key="6">
    <source>
        <dbReference type="ARBA" id="ARBA00022679"/>
    </source>
</evidence>
<dbReference type="Gene3D" id="3.30.565.10">
    <property type="entry name" value="Histidine kinase-like ATPase, C-terminal domain"/>
    <property type="match status" value="1"/>
</dbReference>
<dbReference type="Gene3D" id="1.10.287.130">
    <property type="match status" value="1"/>
</dbReference>
<comment type="catalytic activity">
    <reaction evidence="1">
        <text>ATP + protein L-histidine = ADP + protein N-phospho-L-histidine.</text>
        <dbReference type="EC" id="2.7.13.3"/>
    </reaction>
</comment>
<evidence type="ECO:0000313" key="18">
    <source>
        <dbReference type="EMBL" id="BAH06439.1"/>
    </source>
</evidence>
<protein>
    <recommendedName>
        <fullName evidence="3">histidine kinase</fullName>
        <ecNumber evidence="3">2.7.13.3</ecNumber>
    </recommendedName>
</protein>
<evidence type="ECO:0000256" key="8">
    <source>
        <dbReference type="ARBA" id="ARBA00022741"/>
    </source>
</evidence>
<evidence type="ECO:0000256" key="11">
    <source>
        <dbReference type="ARBA" id="ARBA00022989"/>
    </source>
</evidence>
<dbReference type="AlphaFoldDB" id="B9E1R4"/>
<dbReference type="Proteomes" id="UP000007969">
    <property type="component" value="Chromosome"/>
</dbReference>
<name>B9E1R4_CLOK1</name>
<dbReference type="PROSITE" id="PS50109">
    <property type="entry name" value="HIS_KIN"/>
    <property type="match status" value="1"/>
</dbReference>
<dbReference type="InterPro" id="IPR004358">
    <property type="entry name" value="Sig_transdc_His_kin-like_C"/>
</dbReference>
<dbReference type="GO" id="GO:0005524">
    <property type="term" value="F:ATP binding"/>
    <property type="evidence" value="ECO:0007669"/>
    <property type="project" value="UniProtKB-KW"/>
</dbReference>
<dbReference type="GO" id="GO:0000155">
    <property type="term" value="F:phosphorelay sensor kinase activity"/>
    <property type="evidence" value="ECO:0007669"/>
    <property type="project" value="InterPro"/>
</dbReference>
<feature type="domain" description="HAMP" evidence="17">
    <location>
        <begin position="197"/>
        <end position="250"/>
    </location>
</feature>
<dbReference type="GO" id="GO:0005886">
    <property type="term" value="C:plasma membrane"/>
    <property type="evidence" value="ECO:0007669"/>
    <property type="project" value="UniProtKB-SubCell"/>
</dbReference>
<dbReference type="SUPFAM" id="SSF47384">
    <property type="entry name" value="Homodimeric domain of signal transducing histidine kinase"/>
    <property type="match status" value="1"/>
</dbReference>
<feature type="coiled-coil region" evidence="14">
    <location>
        <begin position="231"/>
        <end position="258"/>
    </location>
</feature>
<dbReference type="InterPro" id="IPR003660">
    <property type="entry name" value="HAMP_dom"/>
</dbReference>
<accession>B9E1R4</accession>
<keyword evidence="8" id="KW-0547">Nucleotide-binding</keyword>
<dbReference type="SMART" id="SM00304">
    <property type="entry name" value="HAMP"/>
    <property type="match status" value="1"/>
</dbReference>
<feature type="transmembrane region" description="Helical" evidence="15">
    <location>
        <begin position="20"/>
        <end position="41"/>
    </location>
</feature>
<dbReference type="InterPro" id="IPR003661">
    <property type="entry name" value="HisK_dim/P_dom"/>
</dbReference>
<proteinExistence type="predicted"/>
<feature type="domain" description="Histidine kinase" evidence="16">
    <location>
        <begin position="258"/>
        <end position="470"/>
    </location>
</feature>
<dbReference type="KEGG" id="ckr:CKR_1388"/>
<organism evidence="18 19">
    <name type="scientific">Clostridium kluyveri (strain NBRC 12016)</name>
    <dbReference type="NCBI Taxonomy" id="583346"/>
    <lineage>
        <taxon>Bacteria</taxon>
        <taxon>Bacillati</taxon>
        <taxon>Bacillota</taxon>
        <taxon>Clostridia</taxon>
        <taxon>Eubacteriales</taxon>
        <taxon>Clostridiaceae</taxon>
        <taxon>Clostridium</taxon>
    </lineage>
</organism>
<keyword evidence="13 15" id="KW-0472">Membrane</keyword>
<dbReference type="InterPro" id="IPR003594">
    <property type="entry name" value="HATPase_dom"/>
</dbReference>
<dbReference type="FunFam" id="3.30.565.10:FF:000006">
    <property type="entry name" value="Sensor histidine kinase WalK"/>
    <property type="match status" value="1"/>
</dbReference>
<keyword evidence="4" id="KW-1003">Cell membrane</keyword>
<keyword evidence="12" id="KW-0902">Two-component regulatory system</keyword>
<comment type="subcellular location">
    <subcellularLocation>
        <location evidence="2">Cell membrane</location>
        <topology evidence="2">Multi-pass membrane protein</topology>
    </subcellularLocation>
</comment>
<evidence type="ECO:0000256" key="1">
    <source>
        <dbReference type="ARBA" id="ARBA00000085"/>
    </source>
</evidence>
<evidence type="ECO:0000256" key="4">
    <source>
        <dbReference type="ARBA" id="ARBA00022475"/>
    </source>
</evidence>
<evidence type="ECO:0000256" key="9">
    <source>
        <dbReference type="ARBA" id="ARBA00022777"/>
    </source>
</evidence>
<dbReference type="CDD" id="cd06225">
    <property type="entry name" value="HAMP"/>
    <property type="match status" value="1"/>
</dbReference>
<dbReference type="EC" id="2.7.13.3" evidence="3"/>
<dbReference type="Pfam" id="PF02518">
    <property type="entry name" value="HATPase_c"/>
    <property type="match status" value="1"/>
</dbReference>
<dbReference type="PRINTS" id="PR00344">
    <property type="entry name" value="BCTRLSENSOR"/>
</dbReference>
<dbReference type="SUPFAM" id="SSF158472">
    <property type="entry name" value="HAMP domain-like"/>
    <property type="match status" value="1"/>
</dbReference>
<dbReference type="HOGENOM" id="CLU_000445_89_6_9"/>
<dbReference type="SMART" id="SM00387">
    <property type="entry name" value="HATPase_c"/>
    <property type="match status" value="1"/>
</dbReference>
<dbReference type="PANTHER" id="PTHR45528">
    <property type="entry name" value="SENSOR HISTIDINE KINASE CPXA"/>
    <property type="match status" value="1"/>
</dbReference>
<evidence type="ECO:0000313" key="19">
    <source>
        <dbReference type="Proteomes" id="UP000007969"/>
    </source>
</evidence>
<keyword evidence="7 15" id="KW-0812">Transmembrane</keyword>
<dbReference type="Gene3D" id="6.10.340.10">
    <property type="match status" value="1"/>
</dbReference>
<evidence type="ECO:0000256" key="3">
    <source>
        <dbReference type="ARBA" id="ARBA00012438"/>
    </source>
</evidence>
<dbReference type="CDD" id="cd00082">
    <property type="entry name" value="HisKA"/>
    <property type="match status" value="1"/>
</dbReference>
<dbReference type="SUPFAM" id="SSF55874">
    <property type="entry name" value="ATPase domain of HSP90 chaperone/DNA topoisomerase II/histidine kinase"/>
    <property type="match status" value="1"/>
</dbReference>
<feature type="transmembrane region" description="Helical" evidence="15">
    <location>
        <begin position="176"/>
        <end position="199"/>
    </location>
</feature>
<keyword evidence="6" id="KW-0808">Transferase</keyword>
<evidence type="ECO:0000256" key="2">
    <source>
        <dbReference type="ARBA" id="ARBA00004651"/>
    </source>
</evidence>
<keyword evidence="9" id="KW-0418">Kinase</keyword>
<evidence type="ECO:0000256" key="14">
    <source>
        <dbReference type="SAM" id="Coils"/>
    </source>
</evidence>
<evidence type="ECO:0000256" key="10">
    <source>
        <dbReference type="ARBA" id="ARBA00022840"/>
    </source>
</evidence>
<keyword evidence="10" id="KW-0067">ATP-binding</keyword>
<evidence type="ECO:0000256" key="7">
    <source>
        <dbReference type="ARBA" id="ARBA00022692"/>
    </source>
</evidence>
<dbReference type="Pfam" id="PF00672">
    <property type="entry name" value="HAMP"/>
    <property type="match status" value="1"/>
</dbReference>
<dbReference type="Pfam" id="PF00512">
    <property type="entry name" value="HisKA"/>
    <property type="match status" value="1"/>
</dbReference>
<dbReference type="InterPro" id="IPR005467">
    <property type="entry name" value="His_kinase_dom"/>
</dbReference>
<reference evidence="19" key="1">
    <citation type="submission" date="2005-09" db="EMBL/GenBank/DDBJ databases">
        <title>Complete genome sequence of Clostridium kluyveri and comparative genomics of Clostridia species.</title>
        <authorList>
            <person name="Inui M."/>
            <person name="Nonaka H."/>
            <person name="Shinoda Y."/>
            <person name="Ikenaga Y."/>
            <person name="Abe M."/>
            <person name="Naito K."/>
            <person name="Vertes A.A."/>
            <person name="Yukawa H."/>
        </authorList>
    </citation>
    <scope>NUCLEOTIDE SEQUENCE [LARGE SCALE GENOMIC DNA]</scope>
    <source>
        <strain evidence="19">NBRC 12016</strain>
    </source>
</reference>
<evidence type="ECO:0000256" key="5">
    <source>
        <dbReference type="ARBA" id="ARBA00022553"/>
    </source>
</evidence>
<dbReference type="InterPro" id="IPR036097">
    <property type="entry name" value="HisK_dim/P_sf"/>
</dbReference>
<evidence type="ECO:0000259" key="16">
    <source>
        <dbReference type="PROSITE" id="PS50109"/>
    </source>
</evidence>
<dbReference type="InterPro" id="IPR036890">
    <property type="entry name" value="HATPase_C_sf"/>
</dbReference>
<sequence>MVIDLAVNSMQRSLKRKLSFSYILVALICVVLISILANFFLEKQFKNYVIQTHEHTSQNIINSLVQQYSSYGWNKDVIETTGINALENGIILTVKDLSGKTIWNATSYNNGMCQAMLDHMSKNMMKLYPNWKGSYKQDEYPLMKNSQKIGTAIIGYYGPFYYSDRDLMFLSTLNRILISVGIISLCLALILGVIISGSLSRPILRVIESAEEISKGDYSTRINENSNIIEINNLTSTINNLAETLQNQENLRKRLTADVSHELRTPLTTLQSHMEAILDGIWEPTQDRINSCHGEIMRINRMVNDLEKLAEYEGENLILNKSEFNISEVVKNIMLNFENEYVSKEIDFIFNSRDIFICADKDKISQIIINLISNALKYTRQGGKVLIQVDNKNEYLELIVQDNGQGIPKEDLPYIFERFYRADKSRNRLTGGAGIGLTITKSLVEAHKGKITVESELNKGTTFKVSIPIK</sequence>
<dbReference type="SMART" id="SM00388">
    <property type="entry name" value="HisKA"/>
    <property type="match status" value="1"/>
</dbReference>
<keyword evidence="14" id="KW-0175">Coiled coil</keyword>
<dbReference type="CDD" id="cd00075">
    <property type="entry name" value="HATPase"/>
    <property type="match status" value="1"/>
</dbReference>
<evidence type="ECO:0000256" key="15">
    <source>
        <dbReference type="SAM" id="Phobius"/>
    </source>
</evidence>
<keyword evidence="5" id="KW-0597">Phosphoprotein</keyword>
<evidence type="ECO:0000256" key="13">
    <source>
        <dbReference type="ARBA" id="ARBA00023136"/>
    </source>
</evidence>
<dbReference type="InterPro" id="IPR050398">
    <property type="entry name" value="HssS/ArlS-like"/>
</dbReference>
<evidence type="ECO:0000256" key="12">
    <source>
        <dbReference type="ARBA" id="ARBA00023012"/>
    </source>
</evidence>
<dbReference type="PROSITE" id="PS50885">
    <property type="entry name" value="HAMP"/>
    <property type="match status" value="1"/>
</dbReference>